<reference evidence="12" key="1">
    <citation type="submission" date="2016-02" db="EMBL/GenBank/DDBJ databases">
        <authorList>
            <person name="Schultz-Johansen M."/>
            <person name="Glaring M.A."/>
            <person name="Bech P.K."/>
            <person name="Stougaard P."/>
        </authorList>
    </citation>
    <scope>NUCLEOTIDE SEQUENCE [LARGE SCALE GENOMIC DNA]</scope>
    <source>
        <strain evidence="12">S66</strain>
    </source>
</reference>
<evidence type="ECO:0000256" key="2">
    <source>
        <dbReference type="ARBA" id="ARBA00007208"/>
    </source>
</evidence>
<evidence type="ECO:0000256" key="4">
    <source>
        <dbReference type="ARBA" id="ARBA00022448"/>
    </source>
</evidence>
<evidence type="ECO:0000256" key="5">
    <source>
        <dbReference type="ARBA" id="ARBA00022475"/>
    </source>
</evidence>
<comment type="caution">
    <text evidence="11">The sequence shown here is derived from an EMBL/GenBank/DDBJ whole genome shotgun (WGS) entry which is preliminary data.</text>
</comment>
<comment type="subcellular location">
    <subcellularLocation>
        <location evidence="1">Cell inner membrane</location>
    </subcellularLocation>
</comment>
<evidence type="ECO:0000256" key="8">
    <source>
        <dbReference type="ARBA" id="ARBA00022927"/>
    </source>
</evidence>
<sequence>MKHSLKWGALGLCVYVVFLIIKLPAVQVVGHLSLPPEIKLQGVKGTIWQGQAMTATLQGLPVSNIKWSLDFWPLLIGTISADISAGNIRQVDEIAFLGGVSFASDRIQLNDVQAYLPTNLMISLLPLPFPVKAEGRFKLEVDELDYRESCQALSGKGQWLNAKVAGLEGLIDLGNFSADMVCENNNILLSVKEPNRFGLTAQATIPANLQFAITGRFKPDANLPEEVHQAAQFFGNKDAQGYYNIKF</sequence>
<evidence type="ECO:0000256" key="6">
    <source>
        <dbReference type="ARBA" id="ARBA00022519"/>
    </source>
</evidence>
<keyword evidence="8" id="KW-0653">Protein transport</keyword>
<organism evidence="11 12">
    <name type="scientific">Paraglaciecola hydrolytica</name>
    <dbReference type="NCBI Taxonomy" id="1799789"/>
    <lineage>
        <taxon>Bacteria</taxon>
        <taxon>Pseudomonadati</taxon>
        <taxon>Pseudomonadota</taxon>
        <taxon>Gammaproteobacteria</taxon>
        <taxon>Alteromonadales</taxon>
        <taxon>Alteromonadaceae</taxon>
        <taxon>Paraglaciecola</taxon>
    </lineage>
</organism>
<dbReference type="InterPro" id="IPR022792">
    <property type="entry name" value="T2SS_protein-GspN"/>
</dbReference>
<keyword evidence="12" id="KW-1185">Reference proteome</keyword>
<keyword evidence="7" id="KW-0812">Transmembrane</keyword>
<keyword evidence="9" id="KW-0472">Membrane</keyword>
<dbReference type="Pfam" id="PF01203">
    <property type="entry name" value="T2SSN"/>
    <property type="match status" value="1"/>
</dbReference>
<evidence type="ECO:0000256" key="3">
    <source>
        <dbReference type="ARBA" id="ARBA00021563"/>
    </source>
</evidence>
<evidence type="ECO:0000313" key="12">
    <source>
        <dbReference type="Proteomes" id="UP000070299"/>
    </source>
</evidence>
<dbReference type="AlphaFoldDB" id="A0A135ZZG2"/>
<dbReference type="RefSeq" id="WP_068378420.1">
    <property type="nucleotide sequence ID" value="NZ_LSNE01000007.1"/>
</dbReference>
<protein>
    <recommendedName>
        <fullName evidence="3">Type II secretion system protein N</fullName>
    </recommendedName>
    <alternativeName>
        <fullName evidence="10">General secretion pathway protein N</fullName>
    </alternativeName>
</protein>
<accession>A0A135ZZG2</accession>
<proteinExistence type="inferred from homology"/>
<keyword evidence="5" id="KW-1003">Cell membrane</keyword>
<dbReference type="GO" id="GO:0015627">
    <property type="term" value="C:type II protein secretion system complex"/>
    <property type="evidence" value="ECO:0007669"/>
    <property type="project" value="InterPro"/>
</dbReference>
<dbReference type="STRING" id="1799789.AX660_18075"/>
<evidence type="ECO:0000256" key="1">
    <source>
        <dbReference type="ARBA" id="ARBA00004533"/>
    </source>
</evidence>
<keyword evidence="4" id="KW-0813">Transport</keyword>
<dbReference type="OrthoDB" id="6118198at2"/>
<dbReference type="GO" id="GO:0015628">
    <property type="term" value="P:protein secretion by the type II secretion system"/>
    <property type="evidence" value="ECO:0007669"/>
    <property type="project" value="InterPro"/>
</dbReference>
<comment type="similarity">
    <text evidence="2">Belongs to the GSP N family.</text>
</comment>
<evidence type="ECO:0000256" key="10">
    <source>
        <dbReference type="ARBA" id="ARBA00030772"/>
    </source>
</evidence>
<name>A0A135ZZG2_9ALTE</name>
<keyword evidence="6" id="KW-0997">Cell inner membrane</keyword>
<evidence type="ECO:0000256" key="9">
    <source>
        <dbReference type="ARBA" id="ARBA00023136"/>
    </source>
</evidence>
<dbReference type="GO" id="GO:0005886">
    <property type="term" value="C:plasma membrane"/>
    <property type="evidence" value="ECO:0007669"/>
    <property type="project" value="UniProtKB-SubCell"/>
</dbReference>
<dbReference type="EMBL" id="LSNE01000007">
    <property type="protein sequence ID" value="KXI28280.1"/>
    <property type="molecule type" value="Genomic_DNA"/>
</dbReference>
<evidence type="ECO:0000256" key="7">
    <source>
        <dbReference type="ARBA" id="ARBA00022692"/>
    </source>
</evidence>
<gene>
    <name evidence="11" type="ORF">AX660_18075</name>
</gene>
<evidence type="ECO:0000313" key="11">
    <source>
        <dbReference type="EMBL" id="KXI28280.1"/>
    </source>
</evidence>
<dbReference type="Proteomes" id="UP000070299">
    <property type="component" value="Unassembled WGS sequence"/>
</dbReference>